<dbReference type="PANTHER" id="PTHR42850">
    <property type="entry name" value="METALLOPHOSPHOESTERASE"/>
    <property type="match status" value="1"/>
</dbReference>
<dbReference type="AlphaFoldDB" id="A0A6J4USS2"/>
<feature type="domain" description="Calcineurin-like phosphoesterase" evidence="2">
    <location>
        <begin position="1"/>
        <end position="180"/>
    </location>
</feature>
<evidence type="ECO:0000259" key="2">
    <source>
        <dbReference type="Pfam" id="PF12850"/>
    </source>
</evidence>
<evidence type="ECO:0000313" key="3">
    <source>
        <dbReference type="EMBL" id="CAA9558214.1"/>
    </source>
</evidence>
<dbReference type="EMBL" id="CADCWL010000062">
    <property type="protein sequence ID" value="CAA9558214.1"/>
    <property type="molecule type" value="Genomic_DNA"/>
</dbReference>
<dbReference type="PIRSF" id="PIRSF000883">
    <property type="entry name" value="Pesterase_MJ0912"/>
    <property type="match status" value="1"/>
</dbReference>
<dbReference type="PANTHER" id="PTHR42850:SF2">
    <property type="entry name" value="BLL5683 PROTEIN"/>
    <property type="match status" value="1"/>
</dbReference>
<dbReference type="Gene3D" id="3.60.21.10">
    <property type="match status" value="1"/>
</dbReference>
<accession>A0A6J4USS2</accession>
<evidence type="ECO:0000256" key="1">
    <source>
        <dbReference type="ARBA" id="ARBA00008950"/>
    </source>
</evidence>
<comment type="similarity">
    <text evidence="1">Belongs to the metallophosphoesterase superfamily. YfcE family.</text>
</comment>
<reference evidence="3" key="1">
    <citation type="submission" date="2020-02" db="EMBL/GenBank/DDBJ databases">
        <authorList>
            <person name="Meier V. D."/>
        </authorList>
    </citation>
    <scope>NUCLEOTIDE SEQUENCE</scope>
    <source>
        <strain evidence="3">AVDCRST_MAG19</strain>
    </source>
</reference>
<organism evidence="3">
    <name type="scientific">uncultured Thermomicrobiales bacterium</name>
    <dbReference type="NCBI Taxonomy" id="1645740"/>
    <lineage>
        <taxon>Bacteria</taxon>
        <taxon>Pseudomonadati</taxon>
        <taxon>Thermomicrobiota</taxon>
        <taxon>Thermomicrobia</taxon>
        <taxon>Thermomicrobiales</taxon>
        <taxon>environmental samples</taxon>
    </lineage>
</organism>
<dbReference type="GO" id="GO:0005737">
    <property type="term" value="C:cytoplasm"/>
    <property type="evidence" value="ECO:0007669"/>
    <property type="project" value="TreeGrafter"/>
</dbReference>
<dbReference type="InterPro" id="IPR024654">
    <property type="entry name" value="Calcineurin-like_PHP_lpxH"/>
</dbReference>
<dbReference type="SUPFAM" id="SSF56300">
    <property type="entry name" value="Metallo-dependent phosphatases"/>
    <property type="match status" value="1"/>
</dbReference>
<dbReference type="Pfam" id="PF12850">
    <property type="entry name" value="Metallophos_2"/>
    <property type="match status" value="1"/>
</dbReference>
<dbReference type="InterPro" id="IPR011152">
    <property type="entry name" value="Pesterase_MJ0912"/>
</dbReference>
<name>A0A6J4USS2_9BACT</name>
<protein>
    <recommendedName>
        <fullName evidence="2">Calcineurin-like phosphoesterase domain-containing protein</fullName>
    </recommendedName>
</protein>
<proteinExistence type="inferred from homology"/>
<dbReference type="GO" id="GO:0016791">
    <property type="term" value="F:phosphatase activity"/>
    <property type="evidence" value="ECO:0007669"/>
    <property type="project" value="TreeGrafter"/>
</dbReference>
<sequence length="242" mass="26066">MRVGIISDLHANLAALDAVLASLGDERVDRVVCLGDVAASGPEPGEVVARLRGLDCPVVMGNADAFVLDPRPTGAEGDAGKVEEIDRWCANQLCPDDSAFLRSFRPTVEIPLEGGARLLCYHGSPRGFDDLIAATTPEKELAPMLAGHRALVMAGGHWHFQMLRRFEDMVLINPGSVGLAYDLLPSGEARVPSRAEYAVLTASGAAMDIAFRRVPYDGAATVRAMFERGMPHAAWWSADWDR</sequence>
<gene>
    <name evidence="3" type="ORF">AVDCRST_MAG19-1406</name>
</gene>
<dbReference type="InterPro" id="IPR029052">
    <property type="entry name" value="Metallo-depent_PP-like"/>
</dbReference>
<dbReference type="InterPro" id="IPR050126">
    <property type="entry name" value="Ap4A_hydrolase"/>
</dbReference>